<evidence type="ECO:0000313" key="2">
    <source>
        <dbReference type="RefSeq" id="XP_042637796.1"/>
    </source>
</evidence>
<dbReference type="Proteomes" id="UP000694850">
    <property type="component" value="Unplaced"/>
</dbReference>
<name>A0AC54Z4G8_ORYAF</name>
<proteinExistence type="predicted"/>
<sequence length="108" mass="11718">MVGQLKQLQDTVDSLADQCCDAIGVLWQCVPPASFHNIETTINKDQPANPTEEYAQFVTALIALTAKDIDVLIDFLSSEESTAALQAASLCKTEENHEAGTCLEDVVY</sequence>
<evidence type="ECO:0000313" key="1">
    <source>
        <dbReference type="Proteomes" id="UP000694850"/>
    </source>
</evidence>
<keyword evidence="1" id="KW-1185">Reference proteome</keyword>
<organism evidence="1 2">
    <name type="scientific">Orycteropus afer afer</name>
    <dbReference type="NCBI Taxonomy" id="1230840"/>
    <lineage>
        <taxon>Eukaryota</taxon>
        <taxon>Metazoa</taxon>
        <taxon>Chordata</taxon>
        <taxon>Craniata</taxon>
        <taxon>Vertebrata</taxon>
        <taxon>Euteleostomi</taxon>
        <taxon>Mammalia</taxon>
        <taxon>Eutheria</taxon>
        <taxon>Afrotheria</taxon>
        <taxon>Tubulidentata</taxon>
        <taxon>Orycteropodidae</taxon>
        <taxon>Orycteropus</taxon>
    </lineage>
</organism>
<dbReference type="RefSeq" id="XP_042637796.1">
    <property type="nucleotide sequence ID" value="XM_042781862.1"/>
</dbReference>
<gene>
    <name evidence="2" type="primary">LOC103202569</name>
</gene>
<accession>A0AC54Z4G8</accession>
<reference evidence="2" key="1">
    <citation type="submission" date="2025-08" db="UniProtKB">
        <authorList>
            <consortium name="RefSeq"/>
        </authorList>
    </citation>
    <scope>IDENTIFICATION</scope>
</reference>
<protein>
    <submittedName>
        <fullName evidence="2">Mediator of RNA polymerase II transcription subunit 21-like</fullName>
    </submittedName>
</protein>